<feature type="domain" description="THAP-type" evidence="7">
    <location>
        <begin position="1"/>
        <end position="90"/>
    </location>
</feature>
<gene>
    <name evidence="8" type="ORF">NMOB1V02_LOCUS8191</name>
</gene>
<keyword evidence="9" id="KW-1185">Reference proteome</keyword>
<accession>A0A7R9GH97</accession>
<name>A0A7R9GH97_9CRUS</name>
<reference evidence="8" key="1">
    <citation type="submission" date="2020-11" db="EMBL/GenBank/DDBJ databases">
        <authorList>
            <person name="Tran Van P."/>
        </authorList>
    </citation>
    <scope>NUCLEOTIDE SEQUENCE</scope>
</reference>
<feature type="region of interest" description="Disordered" evidence="6">
    <location>
        <begin position="141"/>
        <end position="208"/>
    </location>
</feature>
<dbReference type="GO" id="GO:0043565">
    <property type="term" value="F:sequence-specific DNA binding"/>
    <property type="evidence" value="ECO:0007669"/>
    <property type="project" value="InterPro"/>
</dbReference>
<evidence type="ECO:0000256" key="3">
    <source>
        <dbReference type="ARBA" id="ARBA00022833"/>
    </source>
</evidence>
<evidence type="ECO:0000256" key="1">
    <source>
        <dbReference type="ARBA" id="ARBA00022723"/>
    </source>
</evidence>
<dbReference type="SMART" id="SM00980">
    <property type="entry name" value="THAP"/>
    <property type="match status" value="1"/>
</dbReference>
<sequence>MPSCAVAGCRNRSSNTASSGVSEHRFPRDPAVRQVWADFCKRSEDFEPSRTAILCSAHFVQDCFERDLCAELTGYKRVRKLKPGAVPTIQPAGMSEGAGGDSDAGVVVVKSAMAPLKNGSPAHGVENTTGGDDSVRKLKAEEQKRRPAATGAAVMAAGKGNHPSVNGQNHTEEMEVDVEDKSRGSATPVSCNGDVDDGDAASSRGTSPPATRIEVRFIITAVLYLSENIRWTIVEPGL</sequence>
<proteinExistence type="predicted"/>
<evidence type="ECO:0000256" key="6">
    <source>
        <dbReference type="SAM" id="MobiDB-lite"/>
    </source>
</evidence>
<keyword evidence="2 5" id="KW-0863">Zinc-finger</keyword>
<feature type="compositionally biased region" description="Low complexity" evidence="6">
    <location>
        <begin position="148"/>
        <end position="160"/>
    </location>
</feature>
<keyword evidence="1" id="KW-0479">Metal-binding</keyword>
<evidence type="ECO:0000256" key="2">
    <source>
        <dbReference type="ARBA" id="ARBA00022771"/>
    </source>
</evidence>
<dbReference type="Proteomes" id="UP000678499">
    <property type="component" value="Unassembled WGS sequence"/>
</dbReference>
<dbReference type="PANTHER" id="PTHR46600">
    <property type="entry name" value="THAP DOMAIN-CONTAINING"/>
    <property type="match status" value="1"/>
</dbReference>
<dbReference type="InterPro" id="IPR006612">
    <property type="entry name" value="THAP_Znf"/>
</dbReference>
<evidence type="ECO:0000259" key="7">
    <source>
        <dbReference type="PROSITE" id="PS50950"/>
    </source>
</evidence>
<dbReference type="InterPro" id="IPR026516">
    <property type="entry name" value="THAP1/10"/>
</dbReference>
<protein>
    <recommendedName>
        <fullName evidence="7">THAP-type domain-containing protein</fullName>
    </recommendedName>
</protein>
<keyword evidence="4 5" id="KW-0238">DNA-binding</keyword>
<evidence type="ECO:0000256" key="4">
    <source>
        <dbReference type="ARBA" id="ARBA00023125"/>
    </source>
</evidence>
<dbReference type="Pfam" id="PF05485">
    <property type="entry name" value="THAP"/>
    <property type="match status" value="1"/>
</dbReference>
<dbReference type="OrthoDB" id="6375579at2759"/>
<evidence type="ECO:0000313" key="8">
    <source>
        <dbReference type="EMBL" id="CAD7280532.1"/>
    </source>
</evidence>
<dbReference type="SUPFAM" id="SSF57716">
    <property type="entry name" value="Glucocorticoid receptor-like (DNA-binding domain)"/>
    <property type="match status" value="1"/>
</dbReference>
<evidence type="ECO:0000313" key="9">
    <source>
        <dbReference type="Proteomes" id="UP000678499"/>
    </source>
</evidence>
<dbReference type="PROSITE" id="PS50950">
    <property type="entry name" value="ZF_THAP"/>
    <property type="match status" value="1"/>
</dbReference>
<dbReference type="GO" id="GO:0008270">
    <property type="term" value="F:zinc ion binding"/>
    <property type="evidence" value="ECO:0007669"/>
    <property type="project" value="UniProtKB-KW"/>
</dbReference>
<dbReference type="SMART" id="SM00692">
    <property type="entry name" value="DM3"/>
    <property type="match status" value="1"/>
</dbReference>
<dbReference type="PANTHER" id="PTHR46600:SF11">
    <property type="entry name" value="THAP DOMAIN-CONTAINING PROTEIN 10"/>
    <property type="match status" value="1"/>
</dbReference>
<dbReference type="EMBL" id="OA884268">
    <property type="protein sequence ID" value="CAD7280532.1"/>
    <property type="molecule type" value="Genomic_DNA"/>
</dbReference>
<organism evidence="8">
    <name type="scientific">Notodromas monacha</name>
    <dbReference type="NCBI Taxonomy" id="399045"/>
    <lineage>
        <taxon>Eukaryota</taxon>
        <taxon>Metazoa</taxon>
        <taxon>Ecdysozoa</taxon>
        <taxon>Arthropoda</taxon>
        <taxon>Crustacea</taxon>
        <taxon>Oligostraca</taxon>
        <taxon>Ostracoda</taxon>
        <taxon>Podocopa</taxon>
        <taxon>Podocopida</taxon>
        <taxon>Cypridocopina</taxon>
        <taxon>Cypridoidea</taxon>
        <taxon>Cyprididae</taxon>
        <taxon>Notodromas</taxon>
    </lineage>
</organism>
<dbReference type="AlphaFoldDB" id="A0A7R9GH97"/>
<keyword evidence="3" id="KW-0862">Zinc</keyword>
<dbReference type="EMBL" id="CAJPEX010002231">
    <property type="protein sequence ID" value="CAG0920684.1"/>
    <property type="molecule type" value="Genomic_DNA"/>
</dbReference>
<evidence type="ECO:0000256" key="5">
    <source>
        <dbReference type="PROSITE-ProRule" id="PRU00309"/>
    </source>
</evidence>